<organism evidence="6 7">
    <name type="scientific">Candidatus Faeciplasma pullistercoris</name>
    <dbReference type="NCBI Taxonomy" id="2840800"/>
    <lineage>
        <taxon>Bacteria</taxon>
        <taxon>Bacillati</taxon>
        <taxon>Bacillota</taxon>
        <taxon>Clostridia</taxon>
        <taxon>Eubacteriales</taxon>
        <taxon>Oscillospiraceae</taxon>
        <taxon>Oscillospiraceae incertae sedis</taxon>
        <taxon>Candidatus Faeciplasma</taxon>
    </lineage>
</organism>
<reference evidence="6" key="1">
    <citation type="submission" date="2020-10" db="EMBL/GenBank/DDBJ databases">
        <authorList>
            <person name="Gilroy R."/>
        </authorList>
    </citation>
    <scope>NUCLEOTIDE SEQUENCE</scope>
    <source>
        <strain evidence="6">CHK33-4379</strain>
    </source>
</reference>
<comment type="subcellular location">
    <subcellularLocation>
        <location evidence="1">Cytoplasm</location>
        <location evidence="1">Nucleoid</location>
    </subcellularLocation>
</comment>
<dbReference type="GO" id="GO:0009295">
    <property type="term" value="C:nucleoid"/>
    <property type="evidence" value="ECO:0007669"/>
    <property type="project" value="UniProtKB-SubCell"/>
</dbReference>
<dbReference type="Gene3D" id="1.10.10.2830">
    <property type="match status" value="1"/>
</dbReference>
<reference evidence="6" key="2">
    <citation type="journal article" date="2021" name="PeerJ">
        <title>Extensive microbial diversity within the chicken gut microbiome revealed by metagenomics and culture.</title>
        <authorList>
            <person name="Gilroy R."/>
            <person name="Ravi A."/>
            <person name="Getino M."/>
            <person name="Pursley I."/>
            <person name="Horton D.L."/>
            <person name="Alikhan N.F."/>
            <person name="Baker D."/>
            <person name="Gharbi K."/>
            <person name="Hall N."/>
            <person name="Watson M."/>
            <person name="Adriaenssens E.M."/>
            <person name="Foster-Nyarko E."/>
            <person name="Jarju S."/>
            <person name="Secka A."/>
            <person name="Antonio M."/>
            <person name="Oren A."/>
            <person name="Chaudhuri R.R."/>
            <person name="La Ragione R."/>
            <person name="Hildebrand F."/>
            <person name="Pallen M.J."/>
        </authorList>
    </citation>
    <scope>NUCLEOTIDE SEQUENCE</scope>
    <source>
        <strain evidence="6">CHK33-4379</strain>
    </source>
</reference>
<proteinExistence type="inferred from homology"/>
<dbReference type="SMART" id="SM00470">
    <property type="entry name" value="ParB"/>
    <property type="match status" value="1"/>
</dbReference>
<dbReference type="InterPro" id="IPR003115">
    <property type="entry name" value="ParB_N"/>
</dbReference>
<evidence type="ECO:0000259" key="5">
    <source>
        <dbReference type="SMART" id="SM00470"/>
    </source>
</evidence>
<dbReference type="Gene3D" id="3.90.1530.30">
    <property type="match status" value="1"/>
</dbReference>
<dbReference type="Pfam" id="PF17762">
    <property type="entry name" value="HTH_ParB"/>
    <property type="match status" value="1"/>
</dbReference>
<accession>A0A9D1KJL9</accession>
<dbReference type="InterPro" id="IPR036086">
    <property type="entry name" value="ParB/Sulfiredoxin_sf"/>
</dbReference>
<dbReference type="InterPro" id="IPR050336">
    <property type="entry name" value="Chromosome_partition/occlusion"/>
</dbReference>
<keyword evidence="3" id="KW-0159">Chromosome partition</keyword>
<dbReference type="PANTHER" id="PTHR33375">
    <property type="entry name" value="CHROMOSOME-PARTITIONING PROTEIN PARB-RELATED"/>
    <property type="match status" value="1"/>
</dbReference>
<keyword evidence="4" id="KW-0238">DNA-binding</keyword>
<evidence type="ECO:0000256" key="1">
    <source>
        <dbReference type="ARBA" id="ARBA00004453"/>
    </source>
</evidence>
<dbReference type="Pfam" id="PF02195">
    <property type="entry name" value="ParB_N"/>
    <property type="match status" value="1"/>
</dbReference>
<dbReference type="NCBIfam" id="TIGR00180">
    <property type="entry name" value="parB_part"/>
    <property type="match status" value="1"/>
</dbReference>
<name>A0A9D1KJL9_9FIRM</name>
<comment type="similarity">
    <text evidence="2">Belongs to the ParB family.</text>
</comment>
<evidence type="ECO:0000256" key="3">
    <source>
        <dbReference type="ARBA" id="ARBA00022829"/>
    </source>
</evidence>
<evidence type="ECO:0000313" key="6">
    <source>
        <dbReference type="EMBL" id="HIT58310.1"/>
    </source>
</evidence>
<dbReference type="CDD" id="cd16393">
    <property type="entry name" value="SPO0J_N"/>
    <property type="match status" value="1"/>
</dbReference>
<dbReference type="InterPro" id="IPR004437">
    <property type="entry name" value="ParB/RepB/Spo0J"/>
</dbReference>
<dbReference type="EMBL" id="DVLL01000005">
    <property type="protein sequence ID" value="HIT58310.1"/>
    <property type="molecule type" value="Genomic_DNA"/>
</dbReference>
<dbReference type="AlphaFoldDB" id="A0A9D1KJL9"/>
<dbReference type="FunFam" id="1.10.10.2830:FF:000001">
    <property type="entry name" value="Chromosome partitioning protein ParB"/>
    <property type="match status" value="1"/>
</dbReference>
<comment type="caution">
    <text evidence="6">The sequence shown here is derived from an EMBL/GenBank/DDBJ whole genome shotgun (WGS) entry which is preliminary data.</text>
</comment>
<dbReference type="FunFam" id="3.90.1530.30:FF:000001">
    <property type="entry name" value="Chromosome partitioning protein ParB"/>
    <property type="match status" value="1"/>
</dbReference>
<dbReference type="Proteomes" id="UP000824136">
    <property type="component" value="Unassembled WGS sequence"/>
</dbReference>
<evidence type="ECO:0000256" key="2">
    <source>
        <dbReference type="ARBA" id="ARBA00006295"/>
    </source>
</evidence>
<evidence type="ECO:0000256" key="4">
    <source>
        <dbReference type="ARBA" id="ARBA00023125"/>
    </source>
</evidence>
<dbReference type="SUPFAM" id="SSF110849">
    <property type="entry name" value="ParB/Sulfiredoxin"/>
    <property type="match status" value="1"/>
</dbReference>
<sequence>MAKNKTLGMGMDALFDENRSEERNARNLRITEISPNKSQPRTDFDEEALQALAESIKQHGILQPLLVRPLEAGGYEIIAGERRWRAARMAGLEEVPVYIRPLEGEKIMEVALVENLQRENLNPVEEALGYKELIEHYGYTQEQVAKIVCKSRPAVANALRILSLDEVTLKLVRDGQISAGHAKVLAGVADEEVRAQLALKVKRDMLTVRNLEDEVKKLDKQKAPKQPPKKEVFMKEIELSLAETTGRKVTVKGKGGKGRLEIEFYSEDDLAAIARLLEGVTLPKQPHGAEDGSEENAG</sequence>
<feature type="domain" description="ParB-like N-terminal" evidence="5">
    <location>
        <begin position="26"/>
        <end position="116"/>
    </location>
</feature>
<evidence type="ECO:0000313" key="7">
    <source>
        <dbReference type="Proteomes" id="UP000824136"/>
    </source>
</evidence>
<dbReference type="PANTHER" id="PTHR33375:SF1">
    <property type="entry name" value="CHROMOSOME-PARTITIONING PROTEIN PARB-RELATED"/>
    <property type="match status" value="1"/>
</dbReference>
<dbReference type="GO" id="GO:0007059">
    <property type="term" value="P:chromosome segregation"/>
    <property type="evidence" value="ECO:0007669"/>
    <property type="project" value="UniProtKB-KW"/>
</dbReference>
<protein>
    <submittedName>
        <fullName evidence="6">ParB/RepB/Spo0J family partition protein</fullName>
    </submittedName>
</protein>
<dbReference type="GO" id="GO:0003677">
    <property type="term" value="F:DNA binding"/>
    <property type="evidence" value="ECO:0007669"/>
    <property type="project" value="UniProtKB-KW"/>
</dbReference>
<dbReference type="GO" id="GO:0005694">
    <property type="term" value="C:chromosome"/>
    <property type="evidence" value="ECO:0007669"/>
    <property type="project" value="TreeGrafter"/>
</dbReference>
<gene>
    <name evidence="6" type="ORF">IAC39_01095</name>
</gene>
<dbReference type="InterPro" id="IPR041468">
    <property type="entry name" value="HTH_ParB/Spo0J"/>
</dbReference>